<gene>
    <name evidence="13" type="ORF">MEUPH1_LOCUS27306</name>
</gene>
<dbReference type="CDD" id="cd09274">
    <property type="entry name" value="RNase_HI_RT_Ty3"/>
    <property type="match status" value="1"/>
</dbReference>
<evidence type="ECO:0000256" key="3">
    <source>
        <dbReference type="ARBA" id="ARBA00022695"/>
    </source>
</evidence>
<keyword evidence="5" id="KW-0255">Endonuclease</keyword>
<proteinExistence type="predicted"/>
<evidence type="ECO:0000256" key="5">
    <source>
        <dbReference type="ARBA" id="ARBA00022759"/>
    </source>
</evidence>
<keyword evidence="8" id="KW-0479">Metal-binding</keyword>
<dbReference type="Pfam" id="PF19259">
    <property type="entry name" value="Ty3_capsid"/>
    <property type="match status" value="1"/>
</dbReference>
<dbReference type="InterPro" id="IPR041588">
    <property type="entry name" value="Integrase_H2C2"/>
</dbReference>
<keyword evidence="8" id="KW-0862">Zinc</keyword>
<dbReference type="Pfam" id="PF17917">
    <property type="entry name" value="RT_RNaseH"/>
    <property type="match status" value="1"/>
</dbReference>
<dbReference type="PROSITE" id="PS50878">
    <property type="entry name" value="RT_POL"/>
    <property type="match status" value="1"/>
</dbReference>
<dbReference type="SMART" id="SM00343">
    <property type="entry name" value="ZnF_C2HC"/>
    <property type="match status" value="2"/>
</dbReference>
<evidence type="ECO:0000259" key="11">
    <source>
        <dbReference type="PROSITE" id="PS50878"/>
    </source>
</evidence>
<dbReference type="PROSITE" id="PS00141">
    <property type="entry name" value="ASP_PROTEASE"/>
    <property type="match status" value="1"/>
</dbReference>
<dbReference type="GO" id="GO:0008270">
    <property type="term" value="F:zinc ion binding"/>
    <property type="evidence" value="ECO:0007669"/>
    <property type="project" value="UniProtKB-KW"/>
</dbReference>
<dbReference type="FunFam" id="3.30.70.270:FF:000020">
    <property type="entry name" value="Transposon Tf2-6 polyprotein-like Protein"/>
    <property type="match status" value="1"/>
</dbReference>
<dbReference type="SUPFAM" id="SSF53098">
    <property type="entry name" value="Ribonuclease H-like"/>
    <property type="match status" value="1"/>
</dbReference>
<dbReference type="GO" id="GO:0004519">
    <property type="term" value="F:endonuclease activity"/>
    <property type="evidence" value="ECO:0007669"/>
    <property type="project" value="UniProtKB-KW"/>
</dbReference>
<feature type="domain" description="CCHC-type" evidence="9">
    <location>
        <begin position="333"/>
        <end position="347"/>
    </location>
</feature>
<feature type="domain" description="Integrase catalytic" evidence="12">
    <location>
        <begin position="1107"/>
        <end position="1264"/>
    </location>
</feature>
<dbReference type="Pfam" id="PF00665">
    <property type="entry name" value="rve"/>
    <property type="match status" value="1"/>
</dbReference>
<dbReference type="Gene3D" id="3.30.70.270">
    <property type="match status" value="2"/>
</dbReference>
<dbReference type="InterPro" id="IPR001969">
    <property type="entry name" value="Aspartic_peptidase_AS"/>
</dbReference>
<dbReference type="PROSITE" id="PS50158">
    <property type="entry name" value="ZF_CCHC"/>
    <property type="match status" value="1"/>
</dbReference>
<dbReference type="GO" id="GO:0042575">
    <property type="term" value="C:DNA polymerase complex"/>
    <property type="evidence" value="ECO:0007669"/>
    <property type="project" value="UniProtKB-ARBA"/>
</dbReference>
<sequence length="1392" mass="160426">MVRRKSNTAYNFRSGINSIQPDENRGAVHMHDHDVAVNGDGAHEAALTPAIVTPPASGEGSNQNATPDLNAMFQLLMEQNRMLMQQLSVSNSKTNNEQSNSFYVMPDLNKSVKSFTGRESGSEAKDWLKTFIGMAEINKWSDALKIESIRANLNGPAQQWFKSRRFSSWENFEQQFTRTFIGIPNRTELWHALVARTQSKNEATIDYFYDKVRLCSELCLSFEETKTQLLEGFYSQSMVTYLLSKHHTETDGMFDDILTYERLYKMRTTLYGSNKQTSSSNSNLFIKASAQKNEKNNSSLEPKQTLIKRCFNCYSTAHTIINCPEPKRKPGSCFKCGSTEHQQRDCKMKINKTSRGTSEDSTMMIEIDEASNPPFMLGIDVMCETTRWTTDALIDTGSPISIIKENAVPKDVIVIPASSKLSGINKSPLKVLGVINTKVSVNNLPVDLNIIFYVVDNNTMNYNCLLGRNFVNNNLIKLTFDKNLFIEKNDSYNEFIVDDIMLIDTGVSNSLQLDINSDLCADMQEQVKVIFDKHYTNAVRPIEKKFQYEMEVKLTKDHTPIYFQPRRMSYSDKEKLKVIIDELLTNKIIRPSFSPYCSPIVLVKKKNGNLRLCVDFRELNKVTIKDRFPLPLIDDHLDMLKDKKYFTRLDLKNAFYHVKVHNDSVKYLSFVTPMGQFEYTCMPFGFCNSPAIFMRYINNIFYSLVNSNKILIYLDDILISTETIDENISILIEVFDIMTENHLQLRLDKCSFLQTKIHYLGYEISHKGITPNPDNVDAIHSFPIPKNVKEVHSFLGLASYFRRFVKNFSIIAKPLYDLLKKNQDFVFGEDQLSTFEKIKSFLTSPPVLCLYSPLLETELHCDASQLGFGSVLVQKQKHDNTFHPVFYFSKRTTECETRYHSYELECLAIIYALKRFHIYLQGMPFTIVTDCDSLRLTLNKKDICPRIMRWALFLQNYDYKVVHRPNKQMCHVDALSRVQNILILEANTFEQVLSIKQSTDPQIVAIREKLENSDIPYYELRDGLVYRTDGKKLLFYVPNELIDNVIRTCHDNVGHVGIDKTLSLINNSYWFPKMRDKIKYYISKCLKCLSYAPKNGKAEGLLHAIPKGNLPFNTIHIDHLGPFEKAPHGHKYIFLVTDAFTKFIKLFPTKTTNSNEVIKHLKMYFNYYSKPIRLISDRGCAFTSATFQEFIKELDIQLIHIATGTPRANGQAERVNRTILPIIAKLTPTLSQWDRTLSEVEYTINNTINRSTNEIPAVLLYGIKQLGKPDDEIKKYLDSYVTHNERDLEKLRQDASNHIDKVHNQNKIYYDSKHKLPTNYSEGDLVLINNYDVTPGINKKLIPKFKGPYIIKKKLPNDRFVVTDIPGFQQNQRLYEGIISIGNIRMWQPHLA</sequence>
<dbReference type="SUPFAM" id="SSF50630">
    <property type="entry name" value="Acid proteases"/>
    <property type="match status" value="1"/>
</dbReference>
<dbReference type="Gene3D" id="2.40.70.10">
    <property type="entry name" value="Acid Proteases"/>
    <property type="match status" value="1"/>
</dbReference>
<evidence type="ECO:0000256" key="7">
    <source>
        <dbReference type="ARBA" id="ARBA00022918"/>
    </source>
</evidence>
<dbReference type="PANTHER" id="PTHR37984">
    <property type="entry name" value="PROTEIN CBG26694"/>
    <property type="match status" value="1"/>
</dbReference>
<comment type="caution">
    <text evidence="13">The sequence shown here is derived from an EMBL/GenBank/DDBJ whole genome shotgun (WGS) entry which is preliminary data.</text>
</comment>
<evidence type="ECO:0000256" key="2">
    <source>
        <dbReference type="ARBA" id="ARBA00022679"/>
    </source>
</evidence>
<dbReference type="GO" id="GO:0015074">
    <property type="term" value="P:DNA integration"/>
    <property type="evidence" value="ECO:0007669"/>
    <property type="project" value="InterPro"/>
</dbReference>
<keyword evidence="3" id="KW-0548">Nucleotidyltransferase</keyword>
<dbReference type="InterPro" id="IPR041373">
    <property type="entry name" value="RT_RNaseH"/>
</dbReference>
<dbReference type="CDD" id="cd00303">
    <property type="entry name" value="retropepsin_like"/>
    <property type="match status" value="1"/>
</dbReference>
<dbReference type="InterPro" id="IPR036875">
    <property type="entry name" value="Znf_CCHC_sf"/>
</dbReference>
<protein>
    <recommendedName>
        <fullName evidence="1">RNA-directed DNA polymerase</fullName>
        <ecNumber evidence="1">2.7.7.49</ecNumber>
    </recommendedName>
</protein>
<keyword evidence="4" id="KW-0540">Nuclease</keyword>
<dbReference type="CDD" id="cd01647">
    <property type="entry name" value="RT_LTR"/>
    <property type="match status" value="1"/>
</dbReference>
<evidence type="ECO:0000259" key="12">
    <source>
        <dbReference type="PROSITE" id="PS50994"/>
    </source>
</evidence>
<dbReference type="GO" id="GO:0003676">
    <property type="term" value="F:nucleic acid binding"/>
    <property type="evidence" value="ECO:0007669"/>
    <property type="project" value="InterPro"/>
</dbReference>
<dbReference type="Proteomes" id="UP001160148">
    <property type="component" value="Unassembled WGS sequence"/>
</dbReference>
<accession>A0AAV0Y0A1</accession>
<dbReference type="InterPro" id="IPR012337">
    <property type="entry name" value="RNaseH-like_sf"/>
</dbReference>
<dbReference type="InterPro" id="IPR001584">
    <property type="entry name" value="Integrase_cat-core"/>
</dbReference>
<keyword evidence="6" id="KW-0378">Hydrolase</keyword>
<dbReference type="InterPro" id="IPR045358">
    <property type="entry name" value="Ty3_capsid"/>
</dbReference>
<dbReference type="InterPro" id="IPR000477">
    <property type="entry name" value="RT_dom"/>
</dbReference>
<dbReference type="PROSITE" id="PS50994">
    <property type="entry name" value="INTEGRASE"/>
    <property type="match status" value="1"/>
</dbReference>
<reference evidence="13 14" key="1">
    <citation type="submission" date="2023-01" db="EMBL/GenBank/DDBJ databases">
        <authorList>
            <person name="Whitehead M."/>
        </authorList>
    </citation>
    <scope>NUCLEOTIDE SEQUENCE [LARGE SCALE GENOMIC DNA]</scope>
</reference>
<dbReference type="Gene3D" id="3.10.10.10">
    <property type="entry name" value="HIV Type 1 Reverse Transcriptase, subunit A, domain 1"/>
    <property type="match status" value="1"/>
</dbReference>
<dbReference type="Pfam" id="PF17921">
    <property type="entry name" value="Integrase_H2C2"/>
    <property type="match status" value="1"/>
</dbReference>
<evidence type="ECO:0000313" key="13">
    <source>
        <dbReference type="EMBL" id="CAI6373577.1"/>
    </source>
</evidence>
<dbReference type="InterPro" id="IPR018061">
    <property type="entry name" value="Retropepsins"/>
</dbReference>
<evidence type="ECO:0000256" key="8">
    <source>
        <dbReference type="PROSITE-ProRule" id="PRU00047"/>
    </source>
</evidence>
<organism evidence="13 14">
    <name type="scientific">Macrosiphum euphorbiae</name>
    <name type="common">potato aphid</name>
    <dbReference type="NCBI Taxonomy" id="13131"/>
    <lineage>
        <taxon>Eukaryota</taxon>
        <taxon>Metazoa</taxon>
        <taxon>Ecdysozoa</taxon>
        <taxon>Arthropoda</taxon>
        <taxon>Hexapoda</taxon>
        <taxon>Insecta</taxon>
        <taxon>Pterygota</taxon>
        <taxon>Neoptera</taxon>
        <taxon>Paraneoptera</taxon>
        <taxon>Hemiptera</taxon>
        <taxon>Sternorrhyncha</taxon>
        <taxon>Aphidomorpha</taxon>
        <taxon>Aphidoidea</taxon>
        <taxon>Aphididae</taxon>
        <taxon>Macrosiphini</taxon>
        <taxon>Macrosiphum</taxon>
    </lineage>
</organism>
<feature type="domain" description="Peptidase A2" evidence="10">
    <location>
        <begin position="390"/>
        <end position="425"/>
    </location>
</feature>
<dbReference type="Gene3D" id="1.10.340.70">
    <property type="match status" value="1"/>
</dbReference>
<dbReference type="InterPro" id="IPR043502">
    <property type="entry name" value="DNA/RNA_pol_sf"/>
</dbReference>
<dbReference type="SUPFAM" id="SSF56672">
    <property type="entry name" value="DNA/RNA polymerases"/>
    <property type="match status" value="1"/>
</dbReference>
<dbReference type="InterPro" id="IPR001878">
    <property type="entry name" value="Znf_CCHC"/>
</dbReference>
<dbReference type="FunFam" id="3.10.20.370:FF:000001">
    <property type="entry name" value="Retrovirus-related Pol polyprotein from transposon 17.6-like protein"/>
    <property type="match status" value="1"/>
</dbReference>
<keyword evidence="8" id="KW-0863">Zinc-finger</keyword>
<evidence type="ECO:0000259" key="9">
    <source>
        <dbReference type="PROSITE" id="PS50158"/>
    </source>
</evidence>
<evidence type="ECO:0000259" key="10">
    <source>
        <dbReference type="PROSITE" id="PS50175"/>
    </source>
</evidence>
<dbReference type="PROSITE" id="PS50175">
    <property type="entry name" value="ASP_PROT_RETROV"/>
    <property type="match status" value="1"/>
</dbReference>
<dbReference type="Gene3D" id="3.30.420.10">
    <property type="entry name" value="Ribonuclease H-like superfamily/Ribonuclease H"/>
    <property type="match status" value="1"/>
</dbReference>
<name>A0AAV0Y0A1_9HEMI</name>
<dbReference type="InterPro" id="IPR043128">
    <property type="entry name" value="Rev_trsase/Diguanyl_cyclase"/>
</dbReference>
<evidence type="ECO:0000256" key="4">
    <source>
        <dbReference type="ARBA" id="ARBA00022722"/>
    </source>
</evidence>
<dbReference type="Pfam" id="PF00078">
    <property type="entry name" value="RVT_1"/>
    <property type="match status" value="1"/>
</dbReference>
<dbReference type="GO" id="GO:0003964">
    <property type="term" value="F:RNA-directed DNA polymerase activity"/>
    <property type="evidence" value="ECO:0007669"/>
    <property type="project" value="UniProtKB-KW"/>
</dbReference>
<evidence type="ECO:0000313" key="14">
    <source>
        <dbReference type="Proteomes" id="UP001160148"/>
    </source>
</evidence>
<dbReference type="GO" id="GO:0004190">
    <property type="term" value="F:aspartic-type endopeptidase activity"/>
    <property type="evidence" value="ECO:0007669"/>
    <property type="project" value="InterPro"/>
</dbReference>
<evidence type="ECO:0000256" key="1">
    <source>
        <dbReference type="ARBA" id="ARBA00012493"/>
    </source>
</evidence>
<dbReference type="EC" id="2.7.7.49" evidence="1"/>
<dbReference type="FunFam" id="1.10.340.70:FF:000001">
    <property type="entry name" value="Retrovirus-related Pol polyprotein from transposon gypsy-like Protein"/>
    <property type="match status" value="1"/>
</dbReference>
<dbReference type="InterPro" id="IPR001995">
    <property type="entry name" value="Peptidase_A2_cat"/>
</dbReference>
<dbReference type="InterPro" id="IPR036397">
    <property type="entry name" value="RNaseH_sf"/>
</dbReference>
<keyword evidence="2" id="KW-0808">Transferase</keyword>
<dbReference type="GO" id="GO:0006508">
    <property type="term" value="P:proteolysis"/>
    <property type="evidence" value="ECO:0007669"/>
    <property type="project" value="InterPro"/>
</dbReference>
<dbReference type="Gene3D" id="4.10.60.10">
    <property type="entry name" value="Zinc finger, CCHC-type"/>
    <property type="match status" value="1"/>
</dbReference>
<dbReference type="Pfam" id="PF00077">
    <property type="entry name" value="RVP"/>
    <property type="match status" value="1"/>
</dbReference>
<dbReference type="PANTHER" id="PTHR37984:SF5">
    <property type="entry name" value="PROTEIN NYNRIN-LIKE"/>
    <property type="match status" value="1"/>
</dbReference>
<keyword evidence="14" id="KW-1185">Reference proteome</keyword>
<dbReference type="EMBL" id="CARXXK010001101">
    <property type="protein sequence ID" value="CAI6373577.1"/>
    <property type="molecule type" value="Genomic_DNA"/>
</dbReference>
<evidence type="ECO:0000256" key="6">
    <source>
        <dbReference type="ARBA" id="ARBA00022801"/>
    </source>
</evidence>
<dbReference type="SUPFAM" id="SSF57756">
    <property type="entry name" value="Retrovirus zinc finger-like domains"/>
    <property type="match status" value="1"/>
</dbReference>
<dbReference type="InterPro" id="IPR050951">
    <property type="entry name" value="Retrovirus_Pol_polyprotein"/>
</dbReference>
<feature type="domain" description="Reverse transcriptase" evidence="11">
    <location>
        <begin position="584"/>
        <end position="764"/>
    </location>
</feature>
<dbReference type="InterPro" id="IPR021109">
    <property type="entry name" value="Peptidase_aspartic_dom_sf"/>
</dbReference>
<keyword evidence="7" id="KW-0695">RNA-directed DNA polymerase</keyword>